<dbReference type="RefSeq" id="WP_037652836.1">
    <property type="nucleotide sequence ID" value="NZ_BAVY01000065.1"/>
</dbReference>
<protein>
    <submittedName>
        <fullName evidence="1">Uncharacterized protein</fullName>
    </submittedName>
</protein>
<evidence type="ECO:0000313" key="1">
    <source>
        <dbReference type="EMBL" id="BAU77472.1"/>
    </source>
</evidence>
<gene>
    <name evidence="1" type="ORF">SAVERM_2p028</name>
</gene>
<dbReference type="OrthoDB" id="4103965at2"/>
<reference evidence="1" key="1">
    <citation type="submission" date="2016-03" db="EMBL/GenBank/DDBJ databases">
        <title>Complete sequence of the second linear plasmid SAP2 of Streptomyces avermitilis.</title>
        <authorList>
            <person name="Ikeda H."/>
        </authorList>
    </citation>
    <scope>NUCLEOTIDE SEQUENCE</scope>
    <source>
        <strain evidence="1">MA-4680</strain>
        <plasmid evidence="1">SAP2</plasmid>
    </source>
</reference>
<geneLocation type="plasmid" evidence="1">
    <name>SAP2</name>
</geneLocation>
<dbReference type="EMBL" id="AP017380">
    <property type="protein sequence ID" value="BAU77472.1"/>
    <property type="molecule type" value="Genomic_DNA"/>
</dbReference>
<name>A0A143T240_STRAW</name>
<dbReference type="AlphaFoldDB" id="A0A143T240"/>
<sequence>MQGHRSNYVRPHCYCAACMGLGLRIGAFGPAVDEEGNTVPGSQAVYPWSALPAVIGGDADRDERPYVWFTHFLEAAGHVVVDERDGENLWPRGIQHDDALFCETGVTGEFGPADGALAS</sequence>
<proteinExistence type="predicted"/>
<accession>A0A143T240</accession>
<keyword evidence="1" id="KW-0614">Plasmid</keyword>
<organism evidence="1">
    <name type="scientific">Streptomyces avermitilis (strain ATCC 31267 / DSM 46492 / JCM 5070 / NBRC 14893 / NCIMB 12804 / NRRL 8165 / MA-4680)</name>
    <dbReference type="NCBI Taxonomy" id="227882"/>
    <lineage>
        <taxon>Bacteria</taxon>
        <taxon>Bacillati</taxon>
        <taxon>Actinomycetota</taxon>
        <taxon>Actinomycetes</taxon>
        <taxon>Kitasatosporales</taxon>
        <taxon>Streptomycetaceae</taxon>
        <taxon>Streptomyces</taxon>
    </lineage>
</organism>